<evidence type="ECO:0000313" key="2">
    <source>
        <dbReference type="EMBL" id="MCB5197594.1"/>
    </source>
</evidence>
<comment type="caution">
    <text evidence="2">The sequence shown here is derived from an EMBL/GenBank/DDBJ whole genome shotgun (WGS) entry which is preliminary data.</text>
</comment>
<dbReference type="RefSeq" id="WP_226765278.1">
    <property type="nucleotide sequence ID" value="NZ_JAJAWG010000021.1"/>
</dbReference>
<evidence type="ECO:0000313" key="3">
    <source>
        <dbReference type="Proteomes" id="UP001198034"/>
    </source>
</evidence>
<gene>
    <name evidence="2" type="ORF">LG219_15160</name>
</gene>
<accession>A0ABS8BPR6</accession>
<sequence length="78" mass="8545">MQLKDAKEYFEQGFIVGFSSIRDPLVSGGYMLIVLTIGGGSSTLMTAKKEVKTFTSLDSVFSEVERIAGRCSEIVFKV</sequence>
<protein>
    <submittedName>
        <fullName evidence="2">Uncharacterized protein</fullName>
    </submittedName>
</protein>
<keyword evidence="1" id="KW-0472">Membrane</keyword>
<proteinExistence type="predicted"/>
<name>A0ABS8BPR6_9NEIS</name>
<keyword evidence="1" id="KW-1133">Transmembrane helix</keyword>
<feature type="transmembrane region" description="Helical" evidence="1">
    <location>
        <begin position="28"/>
        <end position="47"/>
    </location>
</feature>
<dbReference type="EMBL" id="JAJAWG010000021">
    <property type="protein sequence ID" value="MCB5197594.1"/>
    <property type="molecule type" value="Genomic_DNA"/>
</dbReference>
<reference evidence="2 3" key="1">
    <citation type="submission" date="2021-10" db="EMBL/GenBank/DDBJ databases">
        <authorList>
            <person name="Chen M."/>
        </authorList>
    </citation>
    <scope>NUCLEOTIDE SEQUENCE [LARGE SCALE GENOMIC DNA]</scope>
    <source>
        <strain evidence="2 3">H3-26</strain>
    </source>
</reference>
<evidence type="ECO:0000256" key="1">
    <source>
        <dbReference type="SAM" id="Phobius"/>
    </source>
</evidence>
<keyword evidence="3" id="KW-1185">Reference proteome</keyword>
<dbReference type="Proteomes" id="UP001198034">
    <property type="component" value="Unassembled WGS sequence"/>
</dbReference>
<organism evidence="2 3">
    <name type="scientific">Deefgea salmonis</name>
    <dbReference type="NCBI Taxonomy" id="2875502"/>
    <lineage>
        <taxon>Bacteria</taxon>
        <taxon>Pseudomonadati</taxon>
        <taxon>Pseudomonadota</taxon>
        <taxon>Betaproteobacteria</taxon>
        <taxon>Neisseriales</taxon>
        <taxon>Chitinibacteraceae</taxon>
        <taxon>Deefgea</taxon>
    </lineage>
</organism>
<keyword evidence="1" id="KW-0812">Transmembrane</keyword>